<feature type="transmembrane region" description="Helical" evidence="1">
    <location>
        <begin position="76"/>
        <end position="95"/>
    </location>
</feature>
<evidence type="ECO:0000313" key="3">
    <source>
        <dbReference type="Proteomes" id="UP000260351"/>
    </source>
</evidence>
<keyword evidence="1" id="KW-0472">Membrane</keyword>
<dbReference type="EMBL" id="QUZK01000053">
    <property type="protein sequence ID" value="RFF28897.1"/>
    <property type="molecule type" value="Genomic_DNA"/>
</dbReference>
<feature type="transmembrane region" description="Helical" evidence="1">
    <location>
        <begin position="125"/>
        <end position="146"/>
    </location>
</feature>
<organism evidence="2 3">
    <name type="scientific">Wenzhouxiangella sediminis</name>
    <dbReference type="NCBI Taxonomy" id="1792836"/>
    <lineage>
        <taxon>Bacteria</taxon>
        <taxon>Pseudomonadati</taxon>
        <taxon>Pseudomonadota</taxon>
        <taxon>Gammaproteobacteria</taxon>
        <taxon>Chromatiales</taxon>
        <taxon>Wenzhouxiangellaceae</taxon>
        <taxon>Wenzhouxiangella</taxon>
    </lineage>
</organism>
<proteinExistence type="predicted"/>
<keyword evidence="1" id="KW-1133">Transmembrane helix</keyword>
<name>A0A3E1K4B4_9GAMM</name>
<feature type="transmembrane region" description="Helical" evidence="1">
    <location>
        <begin position="20"/>
        <end position="39"/>
    </location>
</feature>
<evidence type="ECO:0000256" key="1">
    <source>
        <dbReference type="SAM" id="Phobius"/>
    </source>
</evidence>
<protein>
    <submittedName>
        <fullName evidence="2">Uncharacterized protein</fullName>
    </submittedName>
</protein>
<feature type="transmembrane region" description="Helical" evidence="1">
    <location>
        <begin position="45"/>
        <end position="67"/>
    </location>
</feature>
<reference evidence="2 3" key="1">
    <citation type="submission" date="2018-08" db="EMBL/GenBank/DDBJ databases">
        <title>Wenzhouxiangella salilacus sp. nov., a novel bacterium isolated from a saline lake in Xinjiang Province, China.</title>
        <authorList>
            <person name="Han S."/>
        </authorList>
    </citation>
    <scope>NUCLEOTIDE SEQUENCE [LARGE SCALE GENOMIC DNA]</scope>
    <source>
        <strain evidence="2 3">XDB06</strain>
    </source>
</reference>
<dbReference type="Proteomes" id="UP000260351">
    <property type="component" value="Unassembled WGS sequence"/>
</dbReference>
<comment type="caution">
    <text evidence="2">The sequence shown here is derived from an EMBL/GenBank/DDBJ whole genome shotgun (WGS) entry which is preliminary data.</text>
</comment>
<evidence type="ECO:0000313" key="2">
    <source>
        <dbReference type="EMBL" id="RFF28897.1"/>
    </source>
</evidence>
<keyword evidence="3" id="KW-1185">Reference proteome</keyword>
<keyword evidence="1" id="KW-0812">Transmembrane</keyword>
<sequence>MRLRSWNRRSRLDCILTKAAFPVIMVLVLGLVTALKFVTGERFDFWFYGRHVDAALALAMIPAVAVISEKWSNCNILVKALALPFAAFLVLAATIQGPPWADFSQVHTVGAGGVMDWLYQAGDRWSLLVYCGLVFLITTFMCLANLRGRLRFLALAPFAVITTMTHITSEPFKGVPLNEAIPYSAATVLREARHCHIYWDARNGGRFRQHQYFRVQYYFPQCSIEIIPANSLAEPGGFVIARRSYASCQSEVECHDLHPDLVLYEIVK</sequence>
<accession>A0A3E1K4B4</accession>
<dbReference type="AlphaFoldDB" id="A0A3E1K4B4"/>
<gene>
    <name evidence="2" type="ORF">DZC52_15060</name>
</gene>